<evidence type="ECO:0000256" key="5">
    <source>
        <dbReference type="SAM" id="Phobius"/>
    </source>
</evidence>
<feature type="repeat" description="ANK" evidence="3">
    <location>
        <begin position="1126"/>
        <end position="1158"/>
    </location>
</feature>
<organism evidence="8 9">
    <name type="scientific">Hypocrea virens (strain Gv29-8 / FGSC 10586)</name>
    <name type="common">Gliocladium virens</name>
    <name type="synonym">Trichoderma virens</name>
    <dbReference type="NCBI Taxonomy" id="413071"/>
    <lineage>
        <taxon>Eukaryota</taxon>
        <taxon>Fungi</taxon>
        <taxon>Dikarya</taxon>
        <taxon>Ascomycota</taxon>
        <taxon>Pezizomycotina</taxon>
        <taxon>Sordariomycetes</taxon>
        <taxon>Hypocreomycetidae</taxon>
        <taxon>Hypocreales</taxon>
        <taxon>Hypocreaceae</taxon>
        <taxon>Trichoderma</taxon>
    </lineage>
</organism>
<dbReference type="Pfam" id="PF17100">
    <property type="entry name" value="NACHT_N"/>
    <property type="match status" value="1"/>
</dbReference>
<feature type="transmembrane region" description="Helical" evidence="5">
    <location>
        <begin position="1495"/>
        <end position="1515"/>
    </location>
</feature>
<reference evidence="8 9" key="1">
    <citation type="journal article" date="2011" name="Genome Biol.">
        <title>Comparative genome sequence analysis underscores mycoparasitism as the ancestral life style of Trichoderma.</title>
        <authorList>
            <person name="Kubicek C.P."/>
            <person name="Herrera-Estrella A."/>
            <person name="Seidl-Seiboth V."/>
            <person name="Martinez D.A."/>
            <person name="Druzhinina I.S."/>
            <person name="Thon M."/>
            <person name="Zeilinger S."/>
            <person name="Casas-Flores S."/>
            <person name="Horwitz B.A."/>
            <person name="Mukherjee P.K."/>
            <person name="Mukherjee M."/>
            <person name="Kredics L."/>
            <person name="Alcaraz L.D."/>
            <person name="Aerts A."/>
            <person name="Antal Z."/>
            <person name="Atanasova L."/>
            <person name="Cervantes-Badillo M.G."/>
            <person name="Challacombe J."/>
            <person name="Chertkov O."/>
            <person name="McCluskey K."/>
            <person name="Coulpier F."/>
            <person name="Deshpande N."/>
            <person name="von Doehren H."/>
            <person name="Ebbole D.J."/>
            <person name="Esquivel-Naranjo E.U."/>
            <person name="Fekete E."/>
            <person name="Flipphi M."/>
            <person name="Glaser F."/>
            <person name="Gomez-Rodriguez E.Y."/>
            <person name="Gruber S."/>
            <person name="Han C."/>
            <person name="Henrissat B."/>
            <person name="Hermosa R."/>
            <person name="Hernandez-Onate M."/>
            <person name="Karaffa L."/>
            <person name="Kosti I."/>
            <person name="Le Crom S."/>
            <person name="Lindquist E."/>
            <person name="Lucas S."/>
            <person name="Luebeck M."/>
            <person name="Luebeck P.S."/>
            <person name="Margeot A."/>
            <person name="Metz B."/>
            <person name="Misra M."/>
            <person name="Nevalainen H."/>
            <person name="Omann M."/>
            <person name="Packer N."/>
            <person name="Perrone G."/>
            <person name="Uresti-Rivera E.E."/>
            <person name="Salamov A."/>
            <person name="Schmoll M."/>
            <person name="Seiboth B."/>
            <person name="Shapiro H."/>
            <person name="Sukno S."/>
            <person name="Tamayo-Ramos J.A."/>
            <person name="Tisch D."/>
            <person name="Wiest A."/>
            <person name="Wilkinson H.H."/>
            <person name="Zhang M."/>
            <person name="Coutinho P.M."/>
            <person name="Kenerley C.M."/>
            <person name="Monte E."/>
            <person name="Baker S.E."/>
            <person name="Grigoriev I.V."/>
        </authorList>
    </citation>
    <scope>NUCLEOTIDE SEQUENCE [LARGE SCALE GENOMIC DNA]</scope>
    <source>
        <strain evidence="9">Gv29-8 / FGSC 10586</strain>
    </source>
</reference>
<feature type="repeat" description="ANK" evidence="3">
    <location>
        <begin position="886"/>
        <end position="918"/>
    </location>
</feature>
<feature type="repeat" description="ANK" evidence="3">
    <location>
        <begin position="1237"/>
        <end position="1271"/>
    </location>
</feature>
<keyword evidence="9" id="KW-1185">Reference proteome</keyword>
<dbReference type="InterPro" id="IPR002110">
    <property type="entry name" value="Ankyrin_rpt"/>
</dbReference>
<dbReference type="Gene3D" id="3.40.50.300">
    <property type="entry name" value="P-loop containing nucleotide triphosphate hydrolases"/>
    <property type="match status" value="1"/>
</dbReference>
<feature type="compositionally biased region" description="Basic and acidic residues" evidence="4">
    <location>
        <begin position="7"/>
        <end position="21"/>
    </location>
</feature>
<feature type="repeat" description="ANK" evidence="3">
    <location>
        <begin position="1058"/>
        <end position="1092"/>
    </location>
</feature>
<evidence type="ECO:0000313" key="8">
    <source>
        <dbReference type="EMBL" id="EHK27179.1"/>
    </source>
</evidence>
<keyword evidence="1" id="KW-0677">Repeat</keyword>
<dbReference type="PROSITE" id="PS50088">
    <property type="entry name" value="ANK_REPEAT"/>
    <property type="match status" value="7"/>
</dbReference>
<dbReference type="GeneID" id="25792219"/>
<feature type="repeat" description="ANK" evidence="3">
    <location>
        <begin position="919"/>
        <end position="951"/>
    </location>
</feature>
<evidence type="ECO:0000256" key="2">
    <source>
        <dbReference type="ARBA" id="ARBA00023043"/>
    </source>
</evidence>
<dbReference type="PANTHER" id="PTHR24126:SF14">
    <property type="entry name" value="ANK_REP_REGION DOMAIN-CONTAINING PROTEIN"/>
    <property type="match status" value="1"/>
</dbReference>
<dbReference type="HOGENOM" id="CLU_000288_34_23_1"/>
<gene>
    <name evidence="8" type="ORF">TRIVIDRAFT_229030</name>
</gene>
<feature type="domain" description="NWD NACHT-NTPase N-terminal" evidence="6">
    <location>
        <begin position="69"/>
        <end position="288"/>
    </location>
</feature>
<protein>
    <submittedName>
        <fullName evidence="8">Uncharacterized protein</fullName>
    </submittedName>
</protein>
<evidence type="ECO:0000313" key="9">
    <source>
        <dbReference type="Proteomes" id="UP000007115"/>
    </source>
</evidence>
<dbReference type="PROSITE" id="PS50297">
    <property type="entry name" value="ANK_REP_REGION"/>
    <property type="match status" value="4"/>
</dbReference>
<keyword evidence="5" id="KW-0472">Membrane</keyword>
<feature type="region of interest" description="Disordered" evidence="4">
    <location>
        <begin position="1"/>
        <end position="59"/>
    </location>
</feature>
<evidence type="ECO:0000259" key="6">
    <source>
        <dbReference type="Pfam" id="PF17100"/>
    </source>
</evidence>
<dbReference type="Proteomes" id="UP000007115">
    <property type="component" value="Unassembled WGS sequence"/>
</dbReference>
<feature type="repeat" description="ANK" evidence="3">
    <location>
        <begin position="988"/>
        <end position="1020"/>
    </location>
</feature>
<evidence type="ECO:0000256" key="1">
    <source>
        <dbReference type="ARBA" id="ARBA00022737"/>
    </source>
</evidence>
<dbReference type="VEuPathDB" id="FungiDB:TRIVIDRAFT_229030"/>
<feature type="compositionally biased region" description="Polar residues" evidence="4">
    <location>
        <begin position="42"/>
        <end position="59"/>
    </location>
</feature>
<dbReference type="RefSeq" id="XP_013961390.1">
    <property type="nucleotide sequence ID" value="XM_014105915.1"/>
</dbReference>
<sequence length="1522" mass="170084">MLSPKAGLREKLKGKIRDRSQDKHRRGVSAPTSTEPTSTESNNLSPGNAPQTSLPTFLSQDCEDTPIRELWNVAYEKLREEDSKLIQEYEIKLQGCLPAALGCVPNLKESRREWMDTILKHKMQEMQGNIWKLTFGSSELQLTGVVQNILGVIKSVNDYITPAVSSSSYASLAWAGVGVLLPLFLNPIEQASALAEGLEHISSLIVQSRMREDLYHRRYELNSFAPSAISRSIYKHTLEELYRQILRIQITCYCYYARGETSRLSRDFAKRDDWRNLIEKIRAQDSHFIKISEIWHETQYNDECVAAQQRHQETINSLTVVGAEFSSLKKAVEDANAKKDHQDLMRWLSDVDPSPIYNTALNRHEAGTSEWLLTSNQKFTTWMESPRSFLWLHGKAGSGKSILSSSVIKYLKDRYDEDPSVAIAYFYFSFSDHKKQERDAVMCGFSATYIVIDALDECPKLKGERAELMKSLNHILTATATATATASNFHIFCTSRKEADIDVELHNHLSRPETAEINLSSCKEEMEQDISRYIDSTLSNANYNTWYPAIRAEVKRKLIEKSDGMFQYVRCQFDILQKLKSPAEIQRALEDLPQGLDETYERMLRNIDPMFQTQVTSCLKWLAFSLCTLTIDEFAEIFILRPEDDTVIHEKERIFSSEDILTYLHGLIIVEETENFSRKSKFVCLAHYSIKEYLTSDRICKDLAPAFSFTDVNAHLWIARSSLAYVLYMSITYKVTENAGKFLNYCFEDNRDTLKWYTARNWPDHLEKVPRQCWPAKVVKMAITALSIRSQGLIITLLPYRSLMYGYGDISQEHLQHPYYFTALAGYSQLTELLLSNGSSTSKYLTQEDMDFTLRNAAWGGSKELVLSLLDRGADANAKGSTRYWREGDALQAAVDRGYLDIVKILLESGADINAQCGRDGSALQIAARQDGLEMLELLISHGADTNSPSNVVGCVLSSAANCKANTRHLEFLLANGADINMRGTGENEKTALHTAAGRGHWDNFNLLLQRGADINIGGRYGFPLHGLANVYADVDGALLQMKRLLEMGADPRAQCEELGTALHVACSNHSDPMQIAQFLVDNGVDVNVVAGIHGTALQASASNGRIKMAEWLLANGANVNLQGGRYGNALQRACLHGSLDMVRLLLAHDADVNAQGGKFGNALQAACTFYHDSDSTTMVRLLLERGADVNAVGGYFGTALQAACAHEGGGCDDDGRVGIVRILLECGANIHIQGGSYGSALHAAAAAPTYSLNLLKLLLEHGADVNQVSGEFGTAMQSAFTVEEKVLKPCNYTVDLEVDHIVFRDMSASKIRFLLENGADTNLMSGKYGLPLQSACAAESRYDLLLSTHIRMMDVATGMMKVLLDHNPATDINAHGGIFGTALQAAAYSGQTASISLLLDRGARVACHDWCGKYGSALNAAVIKGRWDIVHLLREAGARPYCYSMRKPDEEWLLQVRQEHGRGAEERYRKFWELEKPVHEQTLPPRSSLLITNYISWLLIPFQLLIAFLTANFIRLKKKRE</sequence>
<name>G9MDM0_HYPVG</name>
<dbReference type="InterPro" id="IPR036770">
    <property type="entry name" value="Ankyrin_rpt-contain_sf"/>
</dbReference>
<dbReference type="EMBL" id="ABDF02000001">
    <property type="protein sequence ID" value="EHK27179.1"/>
    <property type="molecule type" value="Genomic_DNA"/>
</dbReference>
<dbReference type="Pfam" id="PF12796">
    <property type="entry name" value="Ank_2"/>
    <property type="match status" value="3"/>
</dbReference>
<feature type="repeat" description="ANK" evidence="3">
    <location>
        <begin position="1093"/>
        <end position="1125"/>
    </location>
</feature>
<feature type="compositionally biased region" description="Low complexity" evidence="4">
    <location>
        <begin position="29"/>
        <end position="41"/>
    </location>
</feature>
<dbReference type="InterPro" id="IPR031359">
    <property type="entry name" value="NACHT_N"/>
</dbReference>
<proteinExistence type="predicted"/>
<keyword evidence="5" id="KW-1133">Transmembrane helix</keyword>
<keyword evidence="5" id="KW-0812">Transmembrane</keyword>
<dbReference type="InterPro" id="IPR027417">
    <property type="entry name" value="P-loop_NTPase"/>
</dbReference>
<dbReference type="OMA" id="HRRYELN"/>
<dbReference type="SMART" id="SM00248">
    <property type="entry name" value="ANK"/>
    <property type="match status" value="13"/>
</dbReference>
<accession>G9MDM0</accession>
<comment type="caution">
    <text evidence="8">The sequence shown here is derived from an EMBL/GenBank/DDBJ whole genome shotgun (WGS) entry which is preliminary data.</text>
</comment>
<dbReference type="STRING" id="413071.G9MDM0"/>
<dbReference type="InterPro" id="IPR056884">
    <property type="entry name" value="NPHP3-like_N"/>
</dbReference>
<keyword evidence="2 3" id="KW-0040">ANK repeat</keyword>
<dbReference type="eggNOG" id="KOG4177">
    <property type="taxonomic scope" value="Eukaryota"/>
</dbReference>
<feature type="domain" description="Nephrocystin 3-like N-terminal" evidence="7">
    <location>
        <begin position="367"/>
        <end position="443"/>
    </location>
</feature>
<evidence type="ECO:0000256" key="4">
    <source>
        <dbReference type="SAM" id="MobiDB-lite"/>
    </source>
</evidence>
<dbReference type="SUPFAM" id="SSF52540">
    <property type="entry name" value="P-loop containing nucleoside triphosphate hydrolases"/>
    <property type="match status" value="1"/>
</dbReference>
<dbReference type="Pfam" id="PF00023">
    <property type="entry name" value="Ank"/>
    <property type="match status" value="2"/>
</dbReference>
<dbReference type="InParanoid" id="G9MDM0"/>
<dbReference type="Pfam" id="PF24883">
    <property type="entry name" value="NPHP3_N"/>
    <property type="match status" value="1"/>
</dbReference>
<evidence type="ECO:0000259" key="7">
    <source>
        <dbReference type="Pfam" id="PF24883"/>
    </source>
</evidence>
<dbReference type="PANTHER" id="PTHR24126">
    <property type="entry name" value="ANKYRIN REPEAT, PH AND SEC7 DOMAIN CONTAINING PROTEIN SECG-RELATED"/>
    <property type="match status" value="1"/>
</dbReference>
<dbReference type="SUPFAM" id="SSF48403">
    <property type="entry name" value="Ankyrin repeat"/>
    <property type="match status" value="2"/>
</dbReference>
<dbReference type="OrthoDB" id="194358at2759"/>
<dbReference type="Gene3D" id="1.25.40.20">
    <property type="entry name" value="Ankyrin repeat-containing domain"/>
    <property type="match status" value="4"/>
</dbReference>
<evidence type="ECO:0000256" key="3">
    <source>
        <dbReference type="PROSITE-ProRule" id="PRU00023"/>
    </source>
</evidence>